<name>A0A0J8AXH0_9SPHN</name>
<feature type="chain" id="PRO_5005294405" description="DUF2490 domain-containing protein" evidence="1">
    <location>
        <begin position="23"/>
        <end position="226"/>
    </location>
</feature>
<dbReference type="AlphaFoldDB" id="A0A0J8AXH0"/>
<protein>
    <recommendedName>
        <fullName evidence="4">DUF2490 domain-containing protein</fullName>
    </recommendedName>
</protein>
<evidence type="ECO:0000256" key="1">
    <source>
        <dbReference type="SAM" id="SignalP"/>
    </source>
</evidence>
<feature type="signal peptide" evidence="1">
    <location>
        <begin position="1"/>
        <end position="22"/>
    </location>
</feature>
<accession>A0A0J8AXH0</accession>
<evidence type="ECO:0000313" key="3">
    <source>
        <dbReference type="Proteomes" id="UP000052268"/>
    </source>
</evidence>
<sequence>MRKIVNLLFMPAVISVAAPAYASEDEQAWIGGTATVKLGDKWRLSQEIISRFSNDRDGLYEVEMNSLIGYKVADKITVWVGYTHDPNYEGGHFSVMEHRGRQQITMDNIVRIGPGQLSARLRLEERWREGVDGTAYRVRPYVKYVLPFRSGGKAALVLSHESFIDLNKTNFQRVQGEERMRNMVAVTTPVTKNVNFEVGYIHQHGFRPGVDDSNDNVLSVSLASSF</sequence>
<dbReference type="Pfam" id="PF10677">
    <property type="entry name" value="DUF2490"/>
    <property type="match status" value="1"/>
</dbReference>
<dbReference type="RefSeq" id="WP_059150659.1">
    <property type="nucleotide sequence ID" value="NZ_KQ130452.1"/>
</dbReference>
<gene>
    <name evidence="2" type="ORF">V474_12890</name>
</gene>
<dbReference type="Proteomes" id="UP000052268">
    <property type="component" value="Unassembled WGS sequence"/>
</dbReference>
<reference evidence="2 3" key="1">
    <citation type="journal article" date="2015" name="G3 (Bethesda)">
        <title>Insights into Ongoing Evolution of the Hexachlorocyclohexane Catabolic Pathway from Comparative Genomics of Ten Sphingomonadaceae Strains.</title>
        <authorList>
            <person name="Pearce S.L."/>
            <person name="Oakeshott J.G."/>
            <person name="Pandey G."/>
        </authorList>
    </citation>
    <scope>NUCLEOTIDE SEQUENCE [LARGE SCALE GENOMIC DNA]</scope>
    <source>
        <strain evidence="2 3">LL02</strain>
    </source>
</reference>
<organism evidence="2 3">
    <name type="scientific">Novosphingobium barchaimii LL02</name>
    <dbReference type="NCBI Taxonomy" id="1114963"/>
    <lineage>
        <taxon>Bacteria</taxon>
        <taxon>Pseudomonadati</taxon>
        <taxon>Pseudomonadota</taxon>
        <taxon>Alphaproteobacteria</taxon>
        <taxon>Sphingomonadales</taxon>
        <taxon>Sphingomonadaceae</taxon>
        <taxon>Novosphingobium</taxon>
    </lineage>
</organism>
<evidence type="ECO:0000313" key="2">
    <source>
        <dbReference type="EMBL" id="KMS58885.1"/>
    </source>
</evidence>
<evidence type="ECO:0008006" key="4">
    <source>
        <dbReference type="Google" id="ProtNLM"/>
    </source>
</evidence>
<dbReference type="EMBL" id="JACU01000003">
    <property type="protein sequence ID" value="KMS58885.1"/>
    <property type="molecule type" value="Genomic_DNA"/>
</dbReference>
<comment type="caution">
    <text evidence="2">The sequence shown here is derived from an EMBL/GenBank/DDBJ whole genome shotgun (WGS) entry which is preliminary data.</text>
</comment>
<dbReference type="PATRIC" id="fig|1114963.3.peg.1383"/>
<dbReference type="OrthoDB" id="5381041at2"/>
<dbReference type="InterPro" id="IPR019619">
    <property type="entry name" value="DUF2490"/>
</dbReference>
<proteinExistence type="predicted"/>
<keyword evidence="1" id="KW-0732">Signal</keyword>
<keyword evidence="3" id="KW-1185">Reference proteome</keyword>